<protein>
    <submittedName>
        <fullName evidence="2">Uncharacterized protein</fullName>
    </submittedName>
</protein>
<dbReference type="Proteomes" id="UP001154015">
    <property type="component" value="Unassembled WGS sequence"/>
</dbReference>
<organism evidence="2 3">
    <name type="scientific">Streptomyces globisporus</name>
    <dbReference type="NCBI Taxonomy" id="1908"/>
    <lineage>
        <taxon>Bacteria</taxon>
        <taxon>Bacillati</taxon>
        <taxon>Actinomycetota</taxon>
        <taxon>Actinomycetes</taxon>
        <taxon>Kitasatosporales</taxon>
        <taxon>Streptomycetaceae</taxon>
        <taxon>Streptomyces</taxon>
    </lineage>
</organism>
<evidence type="ECO:0000256" key="1">
    <source>
        <dbReference type="SAM" id="MobiDB-lite"/>
    </source>
</evidence>
<sequence length="37" mass="4013">MDGAPRPLVRPHPRQVPAASVHAHTSPECVYIPAPRT</sequence>
<evidence type="ECO:0000313" key="3">
    <source>
        <dbReference type="Proteomes" id="UP001154015"/>
    </source>
</evidence>
<evidence type="ECO:0000313" key="2">
    <source>
        <dbReference type="EMBL" id="CAH9417923.1"/>
    </source>
</evidence>
<dbReference type="EMBL" id="CAKXYP010000015">
    <property type="protein sequence ID" value="CAH9417923.1"/>
    <property type="molecule type" value="Genomic_DNA"/>
</dbReference>
<comment type="caution">
    <text evidence="2">The sequence shown here is derived from an EMBL/GenBank/DDBJ whole genome shotgun (WGS) entry which is preliminary data.</text>
</comment>
<feature type="region of interest" description="Disordered" evidence="1">
    <location>
        <begin position="1"/>
        <end position="25"/>
    </location>
</feature>
<proteinExistence type="predicted"/>
<name>A0ABN8V714_STRGL</name>
<accession>A0ABN8V714</accession>
<keyword evidence="3" id="KW-1185">Reference proteome</keyword>
<gene>
    <name evidence="2" type="ORF">SGL43_04971</name>
</gene>
<reference evidence="2" key="1">
    <citation type="submission" date="2022-03" db="EMBL/GenBank/DDBJ databases">
        <authorList>
            <person name="Leyn A S."/>
        </authorList>
    </citation>
    <scope>NUCLEOTIDE SEQUENCE</scope>
    <source>
        <strain evidence="2">Streptomyces globisporus 4-3</strain>
    </source>
</reference>